<comment type="caution">
    <text evidence="1">Lacks conserved residue(s) required for the propagation of feature annotation.</text>
</comment>
<evidence type="ECO:0000256" key="1">
    <source>
        <dbReference type="PROSITE-ProRule" id="PRU01240"/>
    </source>
</evidence>
<dbReference type="PROSITE" id="PS51892">
    <property type="entry name" value="SUBTILASE"/>
    <property type="match status" value="1"/>
</dbReference>
<dbReference type="Proteomes" id="UP001479436">
    <property type="component" value="Unassembled WGS sequence"/>
</dbReference>
<sequence>MLSDSIHGQTYNPTIHVTTPTIHDTTPTIHGLTKSALKNLDSYVYIIRAIWDSLGEFRRPRLVEVLSASFIGGEATDDLHGYGALVSGAVGGASYGVAKKAKLISVKVLSGSGSGTTSGAISEVTGGNRPGISYLSCSLNWSFLQYSYS</sequence>
<protein>
    <submittedName>
        <fullName evidence="2">Uncharacterized protein</fullName>
    </submittedName>
</protein>
<gene>
    <name evidence="2" type="ORF">K7432_015956</name>
</gene>
<dbReference type="InterPro" id="IPR036852">
    <property type="entry name" value="Peptidase_S8/S53_dom_sf"/>
</dbReference>
<organism evidence="2 3">
    <name type="scientific">Basidiobolus ranarum</name>
    <dbReference type="NCBI Taxonomy" id="34480"/>
    <lineage>
        <taxon>Eukaryota</taxon>
        <taxon>Fungi</taxon>
        <taxon>Fungi incertae sedis</taxon>
        <taxon>Zoopagomycota</taxon>
        <taxon>Entomophthoromycotina</taxon>
        <taxon>Basidiobolomycetes</taxon>
        <taxon>Basidiobolales</taxon>
        <taxon>Basidiobolaceae</taxon>
        <taxon>Basidiobolus</taxon>
    </lineage>
</organism>
<accession>A0ABR2VMA3</accession>
<proteinExistence type="inferred from homology"/>
<reference evidence="2 3" key="1">
    <citation type="submission" date="2023-04" db="EMBL/GenBank/DDBJ databases">
        <title>Genome of Basidiobolus ranarum AG-B5.</title>
        <authorList>
            <person name="Stajich J.E."/>
            <person name="Carter-House D."/>
            <person name="Gryganskyi A."/>
        </authorList>
    </citation>
    <scope>NUCLEOTIDE SEQUENCE [LARGE SCALE GENOMIC DNA]</scope>
    <source>
        <strain evidence="2 3">AG-B5</strain>
    </source>
</reference>
<comment type="similarity">
    <text evidence="1">Belongs to the peptidase S8 family.</text>
</comment>
<evidence type="ECO:0000313" key="2">
    <source>
        <dbReference type="EMBL" id="KAK9680390.1"/>
    </source>
</evidence>
<evidence type="ECO:0000313" key="3">
    <source>
        <dbReference type="Proteomes" id="UP001479436"/>
    </source>
</evidence>
<keyword evidence="3" id="KW-1185">Reference proteome</keyword>
<dbReference type="SUPFAM" id="SSF52743">
    <property type="entry name" value="Subtilisin-like"/>
    <property type="match status" value="1"/>
</dbReference>
<name>A0ABR2VMA3_9FUNG</name>
<dbReference type="EMBL" id="JASJQH010009250">
    <property type="protein sequence ID" value="KAK9680390.1"/>
    <property type="molecule type" value="Genomic_DNA"/>
</dbReference>
<dbReference type="Gene3D" id="3.40.50.200">
    <property type="entry name" value="Peptidase S8/S53 domain"/>
    <property type="match status" value="1"/>
</dbReference>
<comment type="caution">
    <text evidence="2">The sequence shown here is derived from an EMBL/GenBank/DDBJ whole genome shotgun (WGS) entry which is preliminary data.</text>
</comment>